<feature type="domain" description="PKD" evidence="2">
    <location>
        <begin position="238"/>
        <end position="314"/>
    </location>
</feature>
<dbReference type="InterPro" id="IPR013783">
    <property type="entry name" value="Ig-like_fold"/>
</dbReference>
<feature type="domain" description="PKD" evidence="2">
    <location>
        <begin position="357"/>
        <end position="434"/>
    </location>
</feature>
<accession>A0A0E3SNG0</accession>
<dbReference type="PROSITE" id="PS50093">
    <property type="entry name" value="PKD"/>
    <property type="match status" value="2"/>
</dbReference>
<dbReference type="CDD" id="cd02947">
    <property type="entry name" value="TRX_family"/>
    <property type="match status" value="1"/>
</dbReference>
<dbReference type="PROSITE" id="PS51352">
    <property type="entry name" value="THIOREDOXIN_2"/>
    <property type="match status" value="1"/>
</dbReference>
<evidence type="ECO:0000256" key="1">
    <source>
        <dbReference type="SAM" id="MobiDB-lite"/>
    </source>
</evidence>
<dbReference type="Pfam" id="PF00085">
    <property type="entry name" value="Thioredoxin"/>
    <property type="match status" value="1"/>
</dbReference>
<dbReference type="GeneID" id="31594460"/>
<dbReference type="SMART" id="SM00089">
    <property type="entry name" value="PKD"/>
    <property type="match status" value="2"/>
</dbReference>
<proteinExistence type="predicted"/>
<feature type="domain" description="Thioredoxin" evidence="3">
    <location>
        <begin position="39"/>
        <end position="176"/>
    </location>
</feature>
<dbReference type="SUPFAM" id="SSF49299">
    <property type="entry name" value="PKD domain"/>
    <property type="match status" value="2"/>
</dbReference>
<evidence type="ECO:0000259" key="2">
    <source>
        <dbReference type="PROSITE" id="PS50093"/>
    </source>
</evidence>
<dbReference type="Gene3D" id="2.60.40.10">
    <property type="entry name" value="Immunoglobulins"/>
    <property type="match status" value="2"/>
</dbReference>
<dbReference type="InterPro" id="IPR000601">
    <property type="entry name" value="PKD_dom"/>
</dbReference>
<dbReference type="Proteomes" id="UP000033066">
    <property type="component" value="Chromosome"/>
</dbReference>
<feature type="compositionally biased region" description="Acidic residues" evidence="1">
    <location>
        <begin position="183"/>
        <end position="195"/>
    </location>
</feature>
<dbReference type="RefSeq" id="WP_052723380.1">
    <property type="nucleotide sequence ID" value="NZ_CP009517.1"/>
</dbReference>
<dbReference type="Gene3D" id="3.40.30.10">
    <property type="entry name" value="Glutaredoxin"/>
    <property type="match status" value="1"/>
</dbReference>
<dbReference type="Pfam" id="PF18911">
    <property type="entry name" value="PKD_4"/>
    <property type="match status" value="2"/>
</dbReference>
<dbReference type="PATRIC" id="fig|1434107.4.peg.2721"/>
<dbReference type="EMBL" id="CP009517">
    <property type="protein sequence ID" value="AKB82713.1"/>
    <property type="molecule type" value="Genomic_DNA"/>
</dbReference>
<feature type="region of interest" description="Disordered" evidence="1">
    <location>
        <begin position="268"/>
        <end position="287"/>
    </location>
</feature>
<dbReference type="FunFam" id="2.60.40.10:FF:000270">
    <property type="entry name" value="Cell surface protein"/>
    <property type="match status" value="2"/>
</dbReference>
<dbReference type="InterPro" id="IPR013766">
    <property type="entry name" value="Thioredoxin_domain"/>
</dbReference>
<organism evidence="4 5">
    <name type="scientific">Methanosarcina barkeri 3</name>
    <dbReference type="NCBI Taxonomy" id="1434107"/>
    <lineage>
        <taxon>Archaea</taxon>
        <taxon>Methanobacteriati</taxon>
        <taxon>Methanobacteriota</taxon>
        <taxon>Stenosarchaea group</taxon>
        <taxon>Methanomicrobia</taxon>
        <taxon>Methanosarcinales</taxon>
        <taxon>Methanosarcinaceae</taxon>
        <taxon>Methanosarcina</taxon>
    </lineage>
</organism>
<protein>
    <submittedName>
        <fullName evidence="4">Cell surface protein</fullName>
    </submittedName>
</protein>
<dbReference type="InterPro" id="IPR035986">
    <property type="entry name" value="PKD_dom_sf"/>
</dbReference>
<dbReference type="HOGENOM" id="CLU_614841_0_0_2"/>
<dbReference type="AlphaFoldDB" id="A0A0E3SNG0"/>
<gene>
    <name evidence="4" type="ORF">MSBR3_2135</name>
</gene>
<keyword evidence="5" id="KW-1185">Reference proteome</keyword>
<feature type="region of interest" description="Disordered" evidence="1">
    <location>
        <begin position="177"/>
        <end position="229"/>
    </location>
</feature>
<dbReference type="KEGG" id="mbak:MSBR3_2135"/>
<feature type="compositionally biased region" description="Acidic residues" evidence="1">
    <location>
        <begin position="203"/>
        <end position="229"/>
    </location>
</feature>
<dbReference type="InterPro" id="IPR022409">
    <property type="entry name" value="PKD/Chitinase_dom"/>
</dbReference>
<dbReference type="SUPFAM" id="SSF52833">
    <property type="entry name" value="Thioredoxin-like"/>
    <property type="match status" value="1"/>
</dbReference>
<evidence type="ECO:0000313" key="5">
    <source>
        <dbReference type="Proteomes" id="UP000033066"/>
    </source>
</evidence>
<dbReference type="PANTHER" id="PTHR36842:SF1">
    <property type="entry name" value="PROTEIN TOLB"/>
    <property type="match status" value="1"/>
</dbReference>
<sequence>MLKQQFNEVKKLLLVSLAVFFVATLTITTASAATGNVITYTELQKSSTNSQATTGSVVEVTQLGQINAALEKGPVLLKFGADWCESCNEMKPILQALATEYKGKATIMSVDIDKSPELASYFGAGDVIPDSTVIVMNSKYSYMQENGEVTKDRSTARIIGLTDKQELENVLDLALSSTNAQNTDEENTVDEEDTDVQNTNEENTVDEEDTDVQNTDEENTVDEEDTDVQNTDEDTNVLVAQFTSDVTKGSGPLCVKFTDTSTGEPTKWKWDLGDGTTSSKQNPKHEYSKAGSYTVKLTVTNDEGSDTVTRTNYIVITKPTAVSSNTDEDNVEYVDEDSVQYIDEDNIQYIYEDTNALVAQFTSDVTKGSGPLCVKFTDISTGEPTKWKWDFGDGTTSSKQNPKHEYSKAGSYTVKLTVTNDEGSDTVARTSYIVVTKKNCNCRWK</sequence>
<evidence type="ECO:0000313" key="4">
    <source>
        <dbReference type="EMBL" id="AKB82713.1"/>
    </source>
</evidence>
<name>A0A0E3SNG0_METBA</name>
<dbReference type="PANTHER" id="PTHR36842">
    <property type="entry name" value="PROTEIN TOLB HOMOLOG"/>
    <property type="match status" value="1"/>
</dbReference>
<dbReference type="InterPro" id="IPR036249">
    <property type="entry name" value="Thioredoxin-like_sf"/>
</dbReference>
<reference evidence="4" key="1">
    <citation type="submission" date="2014-07" db="EMBL/GenBank/DDBJ databases">
        <title>Methanogenic archaea and the global carbon cycle.</title>
        <authorList>
            <person name="Henriksen J.R."/>
            <person name="Luke J."/>
            <person name="Reinhart S."/>
            <person name="Benedict M.N."/>
            <person name="Youngblut N.D."/>
            <person name="Metcalf M.E."/>
            <person name="Whitaker R.J."/>
            <person name="Metcalf W.W."/>
        </authorList>
    </citation>
    <scope>NUCLEOTIDE SEQUENCE [LARGE SCALE GENOMIC DNA]</scope>
    <source>
        <strain evidence="4">3</strain>
    </source>
</reference>
<evidence type="ECO:0000259" key="3">
    <source>
        <dbReference type="PROSITE" id="PS51352"/>
    </source>
</evidence>
<dbReference type="CDD" id="cd00146">
    <property type="entry name" value="PKD"/>
    <property type="match status" value="2"/>
</dbReference>